<feature type="compositionally biased region" description="Basic and acidic residues" evidence="1">
    <location>
        <begin position="55"/>
        <end position="65"/>
    </location>
</feature>
<feature type="compositionally biased region" description="Low complexity" evidence="1">
    <location>
        <begin position="16"/>
        <end position="47"/>
    </location>
</feature>
<reference evidence="2" key="3">
    <citation type="submission" date="2019-06" db="EMBL/GenBank/DDBJ databases">
        <authorList>
            <person name="Poynton C."/>
            <person name="Hasenbein S."/>
            <person name="Benoit J.B."/>
            <person name="Sepulveda M.S."/>
            <person name="Poelchau M.F."/>
            <person name="Murali S.C."/>
            <person name="Chen S."/>
            <person name="Glastad K.M."/>
            <person name="Werren J.H."/>
            <person name="Vineis J.H."/>
            <person name="Bowen J.L."/>
            <person name="Friedrich M."/>
            <person name="Jones J."/>
            <person name="Robertson H.M."/>
            <person name="Feyereisen R."/>
            <person name="Mechler-Hickson A."/>
            <person name="Mathers N."/>
            <person name="Lee C.E."/>
            <person name="Colbourne J.K."/>
            <person name="Biales A."/>
            <person name="Johnston J.S."/>
            <person name="Wellborn G.A."/>
            <person name="Rosendale A.J."/>
            <person name="Cridge A.G."/>
            <person name="Munoz-Torres M.C."/>
            <person name="Bain P.A."/>
            <person name="Manny A.R."/>
            <person name="Major K.M."/>
            <person name="Lambert F.N."/>
            <person name="Vulpe C.D."/>
            <person name="Tuck P."/>
            <person name="Blalock B.J."/>
            <person name="Lin Y.-Y."/>
            <person name="Smith M.E."/>
            <person name="Ochoa-Acuna H."/>
            <person name="Chen M.-J.M."/>
            <person name="Childers C.P."/>
            <person name="Qu J."/>
            <person name="Dugan S."/>
            <person name="Lee S.L."/>
            <person name="Chao H."/>
            <person name="Dinh H."/>
            <person name="Han Y."/>
            <person name="Doddapaneni H."/>
            <person name="Worley K.C."/>
            <person name="Muzny D.M."/>
            <person name="Gibbs R.A."/>
            <person name="Richards S."/>
        </authorList>
    </citation>
    <scope>NUCLEOTIDE SEQUENCE</scope>
    <source>
        <strain evidence="2">HAZT.00-mixed</strain>
        <tissue evidence="2">Whole organism</tissue>
    </source>
</reference>
<dbReference type="EMBL" id="JQDR03016847">
    <property type="protein sequence ID" value="KAA0184629.1"/>
    <property type="molecule type" value="Genomic_DNA"/>
</dbReference>
<reference evidence="2" key="1">
    <citation type="submission" date="2014-08" db="EMBL/GenBank/DDBJ databases">
        <authorList>
            <person name="Murali S."/>
            <person name="Richards S."/>
            <person name="Bandaranaike D."/>
            <person name="Bellair M."/>
            <person name="Blankenburg K."/>
            <person name="Chao H."/>
            <person name="Dinh H."/>
            <person name="Doddapaneni H."/>
            <person name="Dugan-Rocha S."/>
            <person name="Elkadiri S."/>
            <person name="Gnanaolivu R."/>
            <person name="Hughes D."/>
            <person name="Lee S."/>
            <person name="Li M."/>
            <person name="Ming W."/>
            <person name="Munidasa M."/>
            <person name="Muniz J."/>
            <person name="Nguyen L."/>
            <person name="Osuji N."/>
            <person name="Pu L.-L."/>
            <person name="Puazo M."/>
            <person name="Skinner E."/>
            <person name="Qu C."/>
            <person name="Quiroz J."/>
            <person name="Raj R."/>
            <person name="Weissenberger G."/>
            <person name="Xin Y."/>
            <person name="Zou X."/>
            <person name="Han Y."/>
            <person name="Worley K."/>
            <person name="Muzny D."/>
            <person name="Gibbs R."/>
        </authorList>
    </citation>
    <scope>NUCLEOTIDE SEQUENCE</scope>
    <source>
        <strain evidence="2">HAZT.00-mixed</strain>
        <tissue evidence="2">Whole organism</tissue>
    </source>
</reference>
<sequence>MQFMQDAWRLRYLGISPPSWLTRSSSTSSNACTTTPPSPSSPSSGPSSPLPGHINDARGDEDLNHTNKSTENSARTSPPSPPPVTPLSEPSVPSQDVPAVQQLSSPTPGSQLSHSDRLAMANSLSFPTTPSSLSSASPLLTHHSSLLHPHTNFPHVGCLGPGICPCLHPGHLADPRLLPPAMTGAMPTGGSQLLTTPHRPYLSHVFQELQNVSSVALPIIPPASEAALSSAKTSVSPEPKALQNFNARKESSRDSKSSHDESSAEKVAIGSDKETKKFRQLDYKFSSVQKEEEDADDPQINVENETKDDLTPADLSIKSSEKE</sequence>
<feature type="region of interest" description="Disordered" evidence="1">
    <location>
        <begin position="285"/>
        <end position="323"/>
    </location>
</feature>
<reference evidence="2" key="2">
    <citation type="journal article" date="2018" name="Environ. Sci. Technol.">
        <title>The Toxicogenome of Hyalella azteca: A Model for Sediment Ecotoxicology and Evolutionary Toxicology.</title>
        <authorList>
            <person name="Poynton H.C."/>
            <person name="Hasenbein S."/>
            <person name="Benoit J.B."/>
            <person name="Sepulveda M.S."/>
            <person name="Poelchau M.F."/>
            <person name="Hughes D.S.T."/>
            <person name="Murali S.C."/>
            <person name="Chen S."/>
            <person name="Glastad K.M."/>
            <person name="Goodisman M.A.D."/>
            <person name="Werren J.H."/>
            <person name="Vineis J.H."/>
            <person name="Bowen J.L."/>
            <person name="Friedrich M."/>
            <person name="Jones J."/>
            <person name="Robertson H.M."/>
            <person name="Feyereisen R."/>
            <person name="Mechler-Hickson A."/>
            <person name="Mathers N."/>
            <person name="Lee C.E."/>
            <person name="Colbourne J.K."/>
            <person name="Biales A."/>
            <person name="Johnston J.S."/>
            <person name="Wellborn G.A."/>
            <person name="Rosendale A.J."/>
            <person name="Cridge A.G."/>
            <person name="Munoz-Torres M.C."/>
            <person name="Bain P.A."/>
            <person name="Manny A.R."/>
            <person name="Major K.M."/>
            <person name="Lambert F.N."/>
            <person name="Vulpe C.D."/>
            <person name="Tuck P."/>
            <person name="Blalock B.J."/>
            <person name="Lin Y.Y."/>
            <person name="Smith M.E."/>
            <person name="Ochoa-Acuna H."/>
            <person name="Chen M.M."/>
            <person name="Childers C.P."/>
            <person name="Qu J."/>
            <person name="Dugan S."/>
            <person name="Lee S.L."/>
            <person name="Chao H."/>
            <person name="Dinh H."/>
            <person name="Han Y."/>
            <person name="Doddapaneni H."/>
            <person name="Worley K.C."/>
            <person name="Muzny D.M."/>
            <person name="Gibbs R.A."/>
            <person name="Richards S."/>
        </authorList>
    </citation>
    <scope>NUCLEOTIDE SEQUENCE</scope>
    <source>
        <strain evidence="2">HAZT.00-mixed</strain>
        <tissue evidence="2">Whole organism</tissue>
    </source>
</reference>
<protein>
    <submittedName>
        <fullName evidence="2">Uncharacterized protein</fullName>
    </submittedName>
</protein>
<feature type="compositionally biased region" description="Polar residues" evidence="1">
    <location>
        <begin position="101"/>
        <end position="113"/>
    </location>
</feature>
<accession>A0A6A0GQI5</accession>
<comment type="caution">
    <text evidence="2">The sequence shown here is derived from an EMBL/GenBank/DDBJ whole genome shotgun (WGS) entry which is preliminary data.</text>
</comment>
<proteinExistence type="predicted"/>
<feature type="region of interest" description="Disordered" evidence="1">
    <location>
        <begin position="230"/>
        <end position="273"/>
    </location>
</feature>
<feature type="compositionally biased region" description="Basic and acidic residues" evidence="1">
    <location>
        <begin position="247"/>
        <end position="264"/>
    </location>
</feature>
<feature type="compositionally biased region" description="Polar residues" evidence="1">
    <location>
        <begin position="66"/>
        <end position="75"/>
    </location>
</feature>
<dbReference type="Proteomes" id="UP000711488">
    <property type="component" value="Unassembled WGS sequence"/>
</dbReference>
<name>A0A6A0GQI5_HYAAZ</name>
<dbReference type="AlphaFoldDB" id="A0A6A0GQI5"/>
<organism evidence="2">
    <name type="scientific">Hyalella azteca</name>
    <name type="common">Amphipod</name>
    <dbReference type="NCBI Taxonomy" id="294128"/>
    <lineage>
        <taxon>Eukaryota</taxon>
        <taxon>Metazoa</taxon>
        <taxon>Ecdysozoa</taxon>
        <taxon>Arthropoda</taxon>
        <taxon>Crustacea</taxon>
        <taxon>Multicrustacea</taxon>
        <taxon>Malacostraca</taxon>
        <taxon>Eumalacostraca</taxon>
        <taxon>Peracarida</taxon>
        <taxon>Amphipoda</taxon>
        <taxon>Senticaudata</taxon>
        <taxon>Talitrida</taxon>
        <taxon>Talitroidea</taxon>
        <taxon>Hyalellidae</taxon>
        <taxon>Hyalella</taxon>
    </lineage>
</organism>
<evidence type="ECO:0000256" key="1">
    <source>
        <dbReference type="SAM" id="MobiDB-lite"/>
    </source>
</evidence>
<gene>
    <name evidence="2" type="ORF">HAZT_HAZT009218</name>
</gene>
<feature type="region of interest" description="Disordered" evidence="1">
    <location>
        <begin position="16"/>
        <end position="115"/>
    </location>
</feature>
<evidence type="ECO:0000313" key="2">
    <source>
        <dbReference type="EMBL" id="KAA0184629.1"/>
    </source>
</evidence>